<dbReference type="GO" id="GO:0004519">
    <property type="term" value="F:endonuclease activity"/>
    <property type="evidence" value="ECO:0007669"/>
    <property type="project" value="UniProtKB-KW"/>
</dbReference>
<keyword evidence="1" id="KW-0540">Nuclease</keyword>
<organism evidence="1">
    <name type="scientific">Myoviridae sp. ctJ2i1</name>
    <dbReference type="NCBI Taxonomy" id="2825079"/>
    <lineage>
        <taxon>Viruses</taxon>
        <taxon>Duplodnaviria</taxon>
        <taxon>Heunggongvirae</taxon>
        <taxon>Uroviricota</taxon>
        <taxon>Caudoviricetes</taxon>
    </lineage>
</organism>
<keyword evidence="1" id="KW-0378">Hydrolase</keyword>
<dbReference type="InterPro" id="IPR006142">
    <property type="entry name" value="INTEIN"/>
</dbReference>
<accession>A0A8S5V235</accession>
<sequence length="278" mass="31493">MKNYKSNKIFAMLFGYILGDGWIDINHLGGVSGDLEALEVIKKDMQDLFGNIGKATILCRKTSSPKYKIKGTSNQFSFNRKTSRIFIEHGMPTGKCVETDYKLPDWIINGSLEIKKSFLSGFYAAEGTKIIPAICKGFKTLNFSQSKRIELSDSLEYLMVNQIGGILTELGLKYSIERKEVFTCAKNLRIRLDISNSTQSLLKCMEILDMRYCSRKQILFNQAYDYLYNVKILKIYGAVKNAPDFATYVINNPSCSFKTPLNNETPVKDNDVPSLLNK</sequence>
<dbReference type="InterPro" id="IPR027434">
    <property type="entry name" value="Homing_endonucl"/>
</dbReference>
<dbReference type="GO" id="GO:0016539">
    <property type="term" value="P:intein-mediated protein splicing"/>
    <property type="evidence" value="ECO:0007669"/>
    <property type="project" value="InterPro"/>
</dbReference>
<protein>
    <submittedName>
        <fullName evidence="1">Homing endonuclease</fullName>
    </submittedName>
</protein>
<evidence type="ECO:0000313" key="1">
    <source>
        <dbReference type="EMBL" id="DAG00675.1"/>
    </source>
</evidence>
<reference evidence="1" key="1">
    <citation type="journal article" date="2021" name="Proc. Natl. Acad. Sci. U.S.A.">
        <title>A Catalog of Tens of Thousands of Viruses from Human Metagenomes Reveals Hidden Associations with Chronic Diseases.</title>
        <authorList>
            <person name="Tisza M.J."/>
            <person name="Buck C.B."/>
        </authorList>
    </citation>
    <scope>NUCLEOTIDE SEQUENCE</scope>
    <source>
        <strain evidence="1">CtJ2i1</strain>
    </source>
</reference>
<name>A0A8S5V235_9CAUD</name>
<dbReference type="EMBL" id="BK016182">
    <property type="protein sequence ID" value="DAG00675.1"/>
    <property type="molecule type" value="Genomic_DNA"/>
</dbReference>
<proteinExistence type="predicted"/>
<dbReference type="Gene3D" id="3.10.28.10">
    <property type="entry name" value="Homing endonucleases"/>
    <property type="match status" value="1"/>
</dbReference>
<dbReference type="PRINTS" id="PR00379">
    <property type="entry name" value="INTEIN"/>
</dbReference>
<keyword evidence="1" id="KW-0255">Endonuclease</keyword>